<name>A0A7C9HWJ8_9GAMM</name>
<reference evidence="2 3" key="1">
    <citation type="submission" date="2019-12" db="EMBL/GenBank/DDBJ databases">
        <authorList>
            <person name="Xu J."/>
        </authorList>
    </citation>
    <scope>NUCLEOTIDE SEQUENCE [LARGE SCALE GENOMIC DNA]</scope>
    <source>
        <strain evidence="2 3">HX-5-24</strain>
    </source>
</reference>
<organism evidence="2 3">
    <name type="scientific">Noviluteimonas gilva</name>
    <dbReference type="NCBI Taxonomy" id="2682097"/>
    <lineage>
        <taxon>Bacteria</taxon>
        <taxon>Pseudomonadati</taxon>
        <taxon>Pseudomonadota</taxon>
        <taxon>Gammaproteobacteria</taxon>
        <taxon>Lysobacterales</taxon>
        <taxon>Lysobacteraceae</taxon>
        <taxon>Noviluteimonas</taxon>
    </lineage>
</organism>
<keyword evidence="3" id="KW-1185">Reference proteome</keyword>
<feature type="chain" id="PRO_5028924335" evidence="1">
    <location>
        <begin position="25"/>
        <end position="317"/>
    </location>
</feature>
<proteinExistence type="predicted"/>
<evidence type="ECO:0000313" key="2">
    <source>
        <dbReference type="EMBL" id="MUV15278.1"/>
    </source>
</evidence>
<evidence type="ECO:0000256" key="1">
    <source>
        <dbReference type="SAM" id="SignalP"/>
    </source>
</evidence>
<accession>A0A7C9HWJ8</accession>
<dbReference type="RefSeq" id="WP_156642815.1">
    <property type="nucleotide sequence ID" value="NZ_WOXT01000004.1"/>
</dbReference>
<dbReference type="EMBL" id="WOXT01000004">
    <property type="protein sequence ID" value="MUV15278.1"/>
    <property type="molecule type" value="Genomic_DNA"/>
</dbReference>
<feature type="signal peptide" evidence="1">
    <location>
        <begin position="1"/>
        <end position="24"/>
    </location>
</feature>
<keyword evidence="1" id="KW-0732">Signal</keyword>
<dbReference type="Proteomes" id="UP000479692">
    <property type="component" value="Unassembled WGS sequence"/>
</dbReference>
<protein>
    <submittedName>
        <fullName evidence="2">Uncharacterized protein</fullName>
    </submittedName>
</protein>
<sequence length="317" mass="34023">MRLDARSFIAMGLLVLGFGTTGCATPAELAVQASPSSNYPCDVFNFNFCFRKPYGAVVELRSGPDFDIYRVVDGESGRALWSVYVGTAPERTRQDVGLFAVQSNGVGISAGTYPTEAGARGLELRLAYPKGLFVHVFGVETEPGKIALVETLPSFRLCSKSGLTSIECKSSPMLDGDAQQILRDSIKGQAASNTGGDLAVTSPCELIANPEMNADTRVHIKSLARPAAHSVILLYDEACKDAVVVLDVPSSLHGTPGVEKMMKVVWEGYPAPRAGNTVIELYGVYRWKKNDVPSRYIVAERVVDATGLAPDASRLFP</sequence>
<gene>
    <name evidence="2" type="ORF">GN331_13815</name>
</gene>
<dbReference type="AlphaFoldDB" id="A0A7C9HWJ8"/>
<comment type="caution">
    <text evidence="2">The sequence shown here is derived from an EMBL/GenBank/DDBJ whole genome shotgun (WGS) entry which is preliminary data.</text>
</comment>
<dbReference type="PROSITE" id="PS51257">
    <property type="entry name" value="PROKAR_LIPOPROTEIN"/>
    <property type="match status" value="1"/>
</dbReference>
<evidence type="ECO:0000313" key="3">
    <source>
        <dbReference type="Proteomes" id="UP000479692"/>
    </source>
</evidence>